<organism evidence="1 2">
    <name type="scientific">Phytophthora rubi</name>
    <dbReference type="NCBI Taxonomy" id="129364"/>
    <lineage>
        <taxon>Eukaryota</taxon>
        <taxon>Sar</taxon>
        <taxon>Stramenopiles</taxon>
        <taxon>Oomycota</taxon>
        <taxon>Peronosporomycetes</taxon>
        <taxon>Peronosporales</taxon>
        <taxon>Peronosporaceae</taxon>
        <taxon>Phytophthora</taxon>
    </lineage>
</organism>
<protein>
    <submittedName>
        <fullName evidence="1">Uncharacterized protein</fullName>
    </submittedName>
</protein>
<dbReference type="AlphaFoldDB" id="A0A6A3KMV7"/>
<comment type="caution">
    <text evidence="1">The sequence shown here is derived from an EMBL/GenBank/DDBJ whole genome shotgun (WGS) entry which is preliminary data.</text>
</comment>
<evidence type="ECO:0000313" key="1">
    <source>
        <dbReference type="EMBL" id="KAE9004984.1"/>
    </source>
</evidence>
<dbReference type="Proteomes" id="UP000429607">
    <property type="component" value="Unassembled WGS sequence"/>
</dbReference>
<dbReference type="EMBL" id="QXFV01001476">
    <property type="protein sequence ID" value="KAE9004984.1"/>
    <property type="molecule type" value="Genomic_DNA"/>
</dbReference>
<sequence length="304" mass="34147">MNTIDDEDYYNASDAALSGRLCSEADDADADSDTESGDEDELDLSAEIVLPRCVIGRVTGVRVATEARIRRRLKTWKCSRGAVADLPTTRKKGREKEKSVVAYAKKNLVDMKNAGSFAVAEVSDLPQPMMAMFDRFVGEVPVPTLGQGWAQRPAHGTMYGAKYISRFMKEVTEMFKRGAENKSDKIGPARMVETLRLNYRKRYDIPGESEVRTAISTLYAGQRKRPAATSDGSLQPPLKKQFRMEQRYADFLKELVMNHPGMLPKAALPLFRKEYPDADTEVYTDARVKLKMTASRRHFKEAST</sequence>
<evidence type="ECO:0000313" key="2">
    <source>
        <dbReference type="Proteomes" id="UP000429607"/>
    </source>
</evidence>
<accession>A0A6A3KMV7</accession>
<reference evidence="1 2" key="1">
    <citation type="submission" date="2018-09" db="EMBL/GenBank/DDBJ databases">
        <title>Genomic investigation of the strawberry pathogen Phytophthora fragariae indicates pathogenicity is determined by transcriptional variation in three key races.</title>
        <authorList>
            <person name="Adams T.M."/>
            <person name="Armitage A.D."/>
            <person name="Sobczyk M.K."/>
            <person name="Bates H.J."/>
            <person name="Dunwell J.M."/>
            <person name="Nellist C.F."/>
            <person name="Harrison R.J."/>
        </authorList>
    </citation>
    <scope>NUCLEOTIDE SEQUENCE [LARGE SCALE GENOMIC DNA]</scope>
    <source>
        <strain evidence="1 2">SCRP249</strain>
    </source>
</reference>
<gene>
    <name evidence="1" type="ORF">PR001_g17572</name>
</gene>
<name>A0A6A3KMV7_9STRA</name>
<proteinExistence type="predicted"/>